<gene>
    <name evidence="2" type="ORF">Plil01_001643400</name>
</gene>
<proteinExistence type="predicted"/>
<dbReference type="Proteomes" id="UP001165083">
    <property type="component" value="Unassembled WGS sequence"/>
</dbReference>
<evidence type="ECO:0000313" key="2">
    <source>
        <dbReference type="EMBL" id="GMF40061.1"/>
    </source>
</evidence>
<dbReference type="OrthoDB" id="126534at2759"/>
<name>A0A9W6XK41_9STRA</name>
<keyword evidence="1" id="KW-0472">Membrane</keyword>
<evidence type="ECO:0000313" key="3">
    <source>
        <dbReference type="Proteomes" id="UP001165083"/>
    </source>
</evidence>
<keyword evidence="1" id="KW-1133">Transmembrane helix</keyword>
<feature type="transmembrane region" description="Helical" evidence="1">
    <location>
        <begin position="179"/>
        <end position="205"/>
    </location>
</feature>
<feature type="transmembrane region" description="Helical" evidence="1">
    <location>
        <begin position="67"/>
        <end position="90"/>
    </location>
</feature>
<keyword evidence="1" id="KW-0812">Transmembrane</keyword>
<accession>A0A9W6XK41</accession>
<dbReference type="AlphaFoldDB" id="A0A9W6XK41"/>
<feature type="transmembrane region" description="Helical" evidence="1">
    <location>
        <begin position="129"/>
        <end position="158"/>
    </location>
</feature>
<feature type="transmembrane region" description="Helical" evidence="1">
    <location>
        <begin position="231"/>
        <end position="258"/>
    </location>
</feature>
<reference evidence="2" key="1">
    <citation type="submission" date="2023-04" db="EMBL/GenBank/DDBJ databases">
        <title>Phytophthora lilii NBRC 32176.</title>
        <authorList>
            <person name="Ichikawa N."/>
            <person name="Sato H."/>
            <person name="Tonouchi N."/>
        </authorList>
    </citation>
    <scope>NUCLEOTIDE SEQUENCE</scope>
    <source>
        <strain evidence="2">NBRC 32176</strain>
    </source>
</reference>
<dbReference type="EMBL" id="BSXW01001958">
    <property type="protein sequence ID" value="GMF40061.1"/>
    <property type="molecule type" value="Genomic_DNA"/>
</dbReference>
<keyword evidence="3" id="KW-1185">Reference proteome</keyword>
<sequence length="424" mass="47552">MSKHWQSYGLMLQAADDLPVCSSGGVCVHNQYNSEWEYTNDANPTDPTRLDQIISVFRSRYADTVDLSVLPVMVVAQILLMGVVSLYQVMSHQRSVLLTQVWAYRCQNGRMQPIYLAQISYHLAFNSNLYYLGLATGTLSTASVVNLTLSFFAFNYSFINLIRARLGEQILDRHFRIPWEILQLVTTSCVAVVLLFLRLTSLAFIGEMNGELLRRTSTLGAKYCGLNDSCYIFTVNLVFVVAAFGAAMGLTAQVLVVLPRYCNRLVQNARNRVAQSPNATAIISIGPNIAVSVPDDAATQRKKKPNLQHLTSFEKNCLGGKFTRLFHDCEDLAYVRFSGKQCTTVEALLLTGYIFYGQYVYQANSVVLLLIARILPRKIIRTFNVIFIRWRIDPENGTLSSLMSCTWFDASADDYKLSEATPLA</sequence>
<evidence type="ECO:0000256" key="1">
    <source>
        <dbReference type="SAM" id="Phobius"/>
    </source>
</evidence>
<organism evidence="2 3">
    <name type="scientific">Phytophthora lilii</name>
    <dbReference type="NCBI Taxonomy" id="2077276"/>
    <lineage>
        <taxon>Eukaryota</taxon>
        <taxon>Sar</taxon>
        <taxon>Stramenopiles</taxon>
        <taxon>Oomycota</taxon>
        <taxon>Peronosporomycetes</taxon>
        <taxon>Peronosporales</taxon>
        <taxon>Peronosporaceae</taxon>
        <taxon>Phytophthora</taxon>
    </lineage>
</organism>
<comment type="caution">
    <text evidence="2">The sequence shown here is derived from an EMBL/GenBank/DDBJ whole genome shotgun (WGS) entry which is preliminary data.</text>
</comment>
<protein>
    <submittedName>
        <fullName evidence="2">Unnamed protein product</fullName>
    </submittedName>
</protein>